<feature type="repeat" description="TPR" evidence="3">
    <location>
        <begin position="1080"/>
        <end position="1113"/>
    </location>
</feature>
<dbReference type="Proteomes" id="UP000002019">
    <property type="component" value="Chromosome"/>
</dbReference>
<dbReference type="eggNOG" id="COG2114">
    <property type="taxonomic scope" value="Bacteria"/>
</dbReference>
<dbReference type="eggNOG" id="COG0489">
    <property type="taxonomic scope" value="Bacteria"/>
</dbReference>
<dbReference type="KEGG" id="caci:CLOAM0238"/>
<name>B0VF93_CLOAI</name>
<dbReference type="InterPro" id="IPR027417">
    <property type="entry name" value="P-loop_NTPase"/>
</dbReference>
<dbReference type="PANTHER" id="PTHR16305:SF28">
    <property type="entry name" value="GUANYLATE CYCLASE DOMAIN-CONTAINING PROTEIN"/>
    <property type="match status" value="1"/>
</dbReference>
<dbReference type="PROSITE" id="PS50125">
    <property type="entry name" value="GUANYLATE_CYCLASE_2"/>
    <property type="match status" value="1"/>
</dbReference>
<dbReference type="GO" id="GO:0005524">
    <property type="term" value="F:ATP binding"/>
    <property type="evidence" value="ECO:0007669"/>
    <property type="project" value="UniProtKB-KW"/>
</dbReference>
<protein>
    <recommendedName>
        <fullName evidence="4">Guanylate cyclase domain-containing protein</fullName>
    </recommendedName>
</protein>
<dbReference type="SMART" id="SM00028">
    <property type="entry name" value="TPR"/>
    <property type="match status" value="6"/>
</dbReference>
<dbReference type="InterPro" id="IPR029787">
    <property type="entry name" value="Nucleotide_cyclase"/>
</dbReference>
<evidence type="ECO:0000259" key="4">
    <source>
        <dbReference type="PROSITE" id="PS50125"/>
    </source>
</evidence>
<dbReference type="SUPFAM" id="SSF52540">
    <property type="entry name" value="P-loop containing nucleoside triphosphate hydrolases"/>
    <property type="match status" value="1"/>
</dbReference>
<proteinExistence type="predicted"/>
<organism evidence="5 6">
    <name type="scientific">Cloacimonas acidaminovorans (strain Evry)</name>
    <dbReference type="NCBI Taxonomy" id="459349"/>
    <lineage>
        <taxon>Bacteria</taxon>
        <taxon>Pseudomonadati</taxon>
        <taxon>Candidatus Cloacimonadota</taxon>
        <taxon>Candidatus Cloacimonadia</taxon>
        <taxon>Candidatus Cloacimonadales</taxon>
        <taxon>Candidatus Cloacimonadaceae</taxon>
        <taxon>Candidatus Cloacimonas</taxon>
    </lineage>
</organism>
<evidence type="ECO:0000256" key="1">
    <source>
        <dbReference type="ARBA" id="ARBA00022741"/>
    </source>
</evidence>
<dbReference type="GO" id="GO:0005737">
    <property type="term" value="C:cytoplasm"/>
    <property type="evidence" value="ECO:0007669"/>
    <property type="project" value="TreeGrafter"/>
</dbReference>
<dbReference type="Gene3D" id="1.25.40.10">
    <property type="entry name" value="Tetratricopeptide repeat domain"/>
    <property type="match status" value="1"/>
</dbReference>
<dbReference type="Gene3D" id="3.40.50.300">
    <property type="entry name" value="P-loop containing nucleotide triphosphate hydrolases"/>
    <property type="match status" value="1"/>
</dbReference>
<dbReference type="GO" id="GO:0004016">
    <property type="term" value="F:adenylate cyclase activity"/>
    <property type="evidence" value="ECO:0007669"/>
    <property type="project" value="UniProtKB-ARBA"/>
</dbReference>
<dbReference type="InterPro" id="IPR011990">
    <property type="entry name" value="TPR-like_helical_dom_sf"/>
</dbReference>
<dbReference type="PROSITE" id="PS50005">
    <property type="entry name" value="TPR"/>
    <property type="match status" value="2"/>
</dbReference>
<dbReference type="HOGENOM" id="CLU_261960_0_0_0"/>
<dbReference type="RefSeq" id="WP_015424006.1">
    <property type="nucleotide sequence ID" value="NC_020449.1"/>
</dbReference>
<dbReference type="SUPFAM" id="SSF55073">
    <property type="entry name" value="Nucleotide cyclase"/>
    <property type="match status" value="2"/>
</dbReference>
<dbReference type="eggNOG" id="COG0457">
    <property type="taxonomic scope" value="Bacteria"/>
</dbReference>
<evidence type="ECO:0000313" key="6">
    <source>
        <dbReference type="Proteomes" id="UP000002019"/>
    </source>
</evidence>
<gene>
    <name evidence="5" type="ordered locus">CLOAM0238</name>
</gene>
<evidence type="ECO:0000313" key="5">
    <source>
        <dbReference type="EMBL" id="CAO80145.1"/>
    </source>
</evidence>
<dbReference type="GO" id="GO:0035556">
    <property type="term" value="P:intracellular signal transduction"/>
    <property type="evidence" value="ECO:0007669"/>
    <property type="project" value="InterPro"/>
</dbReference>
<dbReference type="Pfam" id="PF00211">
    <property type="entry name" value="Guanylate_cyc"/>
    <property type="match status" value="1"/>
</dbReference>
<reference evidence="5 6" key="1">
    <citation type="journal article" date="2008" name="J. Bacteriol.">
        <title>'Candidatus Cloacamonas acidaminovorans': genome sequence reconstruction provides a first glimpse of a new bacterial division.</title>
        <authorList>
            <person name="Pelletier E."/>
            <person name="Kreimeyer A."/>
            <person name="Bocs S."/>
            <person name="Rouy Z."/>
            <person name="Gyapay G."/>
            <person name="Chouari R."/>
            <person name="Riviere D."/>
            <person name="Ganesan A."/>
            <person name="Daegelen P."/>
            <person name="Sghir A."/>
            <person name="Cohen G.N."/>
            <person name="Medigue C."/>
            <person name="Weissenbach J."/>
            <person name="Le Paslier D."/>
        </authorList>
    </citation>
    <scope>NUCLEOTIDE SEQUENCE [LARGE SCALE GENOMIC DNA]</scope>
    <source>
        <strain evidence="6">Evry</strain>
    </source>
</reference>
<keyword evidence="1" id="KW-0547">Nucleotide-binding</keyword>
<dbReference type="SUPFAM" id="SSF48452">
    <property type="entry name" value="TPR-like"/>
    <property type="match status" value="3"/>
</dbReference>
<dbReference type="InterPro" id="IPR019734">
    <property type="entry name" value="TPR_rpt"/>
</dbReference>
<dbReference type="STRING" id="459349.CLOAM0238"/>
<keyword evidence="2" id="KW-0067">ATP-binding</keyword>
<evidence type="ECO:0000256" key="3">
    <source>
        <dbReference type="PROSITE-ProRule" id="PRU00339"/>
    </source>
</evidence>
<feature type="domain" description="Guanylate cyclase" evidence="4">
    <location>
        <begin position="31"/>
        <end position="155"/>
    </location>
</feature>
<keyword evidence="3" id="KW-0802">TPR repeat</keyword>
<dbReference type="EMBL" id="CU466930">
    <property type="protein sequence ID" value="CAO80145.1"/>
    <property type="molecule type" value="Genomic_DNA"/>
</dbReference>
<dbReference type="OrthoDB" id="9813021at2"/>
<dbReference type="InterPro" id="IPR001054">
    <property type="entry name" value="A/G_cyclase"/>
</dbReference>
<dbReference type="PANTHER" id="PTHR16305">
    <property type="entry name" value="TESTICULAR SOLUBLE ADENYLYL CYCLASE"/>
    <property type="match status" value="1"/>
</dbReference>
<keyword evidence="6" id="KW-1185">Reference proteome</keyword>
<dbReference type="Pfam" id="PF13424">
    <property type="entry name" value="TPR_12"/>
    <property type="match status" value="2"/>
</dbReference>
<feature type="repeat" description="TPR" evidence="3">
    <location>
        <begin position="1120"/>
        <end position="1153"/>
    </location>
</feature>
<sequence>MEHYSKLLPGMVEWTLQKRAEDNVSESFGCGYLFVDVCDFTKLTESASLKGHYGVEIITDILNQYFDLLNEKIMQYGGQIIKFEGDAILAAFPGKEEICLSQMQECLKEFHWELQELNKRLKNKYGSDLSYHSSMGYGQSNVIILGKPNIHYDYFVYSPVMPSLYKLFAQAGKNECLQVKSGIKTKKKAEIYRAELPLQAEKSYDQSFFPPEILQRISSQTFTGELRNAAILFIGITAEKYIHKGDYKTINNYYCTVQEIVYRLEGMINKIDYTDKGLILLISFGILQTHIDDIERAIVCANLINNIESPLKAKIGLTYSNLYVGVLGAKQRCEFGIIGTGVNVSARLMTSAKYGQIVFTKDILPSVQSRFEVQFLRKERVKGIKDELFFYRILRELPEFLSSYKRQYQNKTQVCYQEQTAEIIQKIKDKKINQVLISGDHGTGKSFLSWQILNNFYEENYKIGIFVLDEFNHHDPLILHRKFISNELELNDPLSEPEKLQQYLAEILAERDADILLNALGLQNKETILTDDSGKQIELLLLSLQKSLDLLMRDFDLILLDNIQWLDDLSAQILQKRLEDDNPKSQTLILTTTKEITNYQNKANAKTEFIGLRELNREEVIALIRSQIPNITFQAVDYIYNLAGGNPRFITELCSQILSSFPDPDMLITESNIYDIQNKGLLPYNVENLFIVKYESLSQEAKDILKKASIIGKGFTLNEIFETQSGISQNEIIPVISELQNNEIIDITTLSPEVQYLFNNALMRQAVYSTILLGEKVSLHNRIASFYEEKYGTLANRHSELLAYHFHLGENKEKALHYALIAGDQNQKINNHSEAIYYYQIALQHTTERLEKIAIILSIVDSQLYLGEVEVAIENLETIEPKEISFPELLKKYHFLRCRVYYLNGDYEGVLKYLKNVTDFEGKYGEQIRVYQLDCLYRLFQIEDFSALLKDLKQEFIQQAAKTLNVKAKKPSVSTLLSRFQKIPEDEITEEQKHYLYLLLKLESIAANHFINTGYYQKALKSLLFQYDLAKALKDDLSLRIASSGLGIVYTRMGNLDSAYKAYVEAISIADKISDRFGFAKVLSDMATLHRRMGQHQEALDHFHRSLKIFESLGNLVFQGVVLHGIGEVYLQEGRDTEALKYFRKALKIARQSKDLFGISFEQDAIGDILFNSGKIADAKTQYWKNLKLQQKIGDNEGIAHTYGNLGNVARMEKNLPLAIEYYTKNIKMTAEIGDKDGQGRGFYNLALVYEDLQDKEKAIQFLHKALKCFTQAGSVKFMELTKKRLQENLQQNE</sequence>
<evidence type="ECO:0000256" key="2">
    <source>
        <dbReference type="ARBA" id="ARBA00022840"/>
    </source>
</evidence>
<dbReference type="Gene3D" id="3.30.70.1230">
    <property type="entry name" value="Nucleotide cyclase"/>
    <property type="match status" value="2"/>
</dbReference>
<dbReference type="CDD" id="cd07302">
    <property type="entry name" value="CHD"/>
    <property type="match status" value="2"/>
</dbReference>
<accession>B0VF93</accession>
<dbReference type="GO" id="GO:0009190">
    <property type="term" value="P:cyclic nucleotide biosynthetic process"/>
    <property type="evidence" value="ECO:0007669"/>
    <property type="project" value="InterPro"/>
</dbReference>